<dbReference type="SUPFAM" id="SSF56300">
    <property type="entry name" value="Metallo-dependent phosphatases"/>
    <property type="match status" value="1"/>
</dbReference>
<evidence type="ECO:0000259" key="1">
    <source>
        <dbReference type="Pfam" id="PF00149"/>
    </source>
</evidence>
<dbReference type="RefSeq" id="WP_088604771.1">
    <property type="nucleotide sequence ID" value="NZ_NJIH01000010.1"/>
</dbReference>
<protein>
    <recommendedName>
        <fullName evidence="1">Calcineurin-like phosphoesterase domain-containing protein</fullName>
    </recommendedName>
</protein>
<dbReference type="InterPro" id="IPR004843">
    <property type="entry name" value="Calcineurin-like_PHP"/>
</dbReference>
<feature type="domain" description="Calcineurin-like phosphoesterase" evidence="1">
    <location>
        <begin position="10"/>
        <end position="215"/>
    </location>
</feature>
<dbReference type="PANTHER" id="PTHR43143:SF1">
    <property type="entry name" value="SERINE_THREONINE-PROTEIN PHOSPHATASE CPPED1"/>
    <property type="match status" value="1"/>
</dbReference>
<dbReference type="Proteomes" id="UP000214603">
    <property type="component" value="Unassembled WGS sequence"/>
</dbReference>
<dbReference type="InterPro" id="IPR029052">
    <property type="entry name" value="Metallo-depent_PP-like"/>
</dbReference>
<dbReference type="AlphaFoldDB" id="A0A225M5Z6"/>
<evidence type="ECO:0000313" key="3">
    <source>
        <dbReference type="Proteomes" id="UP000214603"/>
    </source>
</evidence>
<reference evidence="3" key="1">
    <citation type="submission" date="2017-06" db="EMBL/GenBank/DDBJ databases">
        <title>Herbaspirillum phytohormonus sp. nov., isolated from the root nodule of Robinia pseudoacacia in lead-zinc mine.</title>
        <authorList>
            <person name="Fan M."/>
            <person name="Lin Y."/>
        </authorList>
    </citation>
    <scope>NUCLEOTIDE SEQUENCE [LARGE SCALE GENOMIC DNA]</scope>
    <source>
        <strain evidence="3">SC-089</strain>
    </source>
</reference>
<comment type="caution">
    <text evidence="2">The sequence shown here is derived from an EMBL/GenBank/DDBJ whole genome shotgun (WGS) entry which is preliminary data.</text>
</comment>
<dbReference type="InterPro" id="IPR051918">
    <property type="entry name" value="STPP_CPPED1"/>
</dbReference>
<dbReference type="Pfam" id="PF00149">
    <property type="entry name" value="Metallophos"/>
    <property type="match status" value="1"/>
</dbReference>
<dbReference type="EMBL" id="NJIH01000010">
    <property type="protein sequence ID" value="OWT56764.1"/>
    <property type="molecule type" value="Genomic_DNA"/>
</dbReference>
<gene>
    <name evidence="2" type="ORF">CEY11_17860</name>
</gene>
<dbReference type="GO" id="GO:0016787">
    <property type="term" value="F:hydrolase activity"/>
    <property type="evidence" value="ECO:0007669"/>
    <property type="project" value="InterPro"/>
</dbReference>
<organism evidence="2 3">
    <name type="scientific">Candidimonas nitroreducens</name>
    <dbReference type="NCBI Taxonomy" id="683354"/>
    <lineage>
        <taxon>Bacteria</taxon>
        <taxon>Pseudomonadati</taxon>
        <taxon>Pseudomonadota</taxon>
        <taxon>Betaproteobacteria</taxon>
        <taxon>Burkholderiales</taxon>
        <taxon>Alcaligenaceae</taxon>
        <taxon>Candidimonas</taxon>
    </lineage>
</organism>
<dbReference type="PANTHER" id="PTHR43143">
    <property type="entry name" value="METALLOPHOSPHOESTERASE, CALCINEURIN SUPERFAMILY"/>
    <property type="match status" value="1"/>
</dbReference>
<name>A0A225M5Z6_9BURK</name>
<accession>A0A225M5Z6</accession>
<keyword evidence="3" id="KW-1185">Reference proteome</keyword>
<sequence length="685" mass="75526">MEHRMQSPLFRFAVIADSHIEPEPTGSSTRNNMRNAAVVSMLNASKPDFVIHCGDILHVPAFGPHFDNAAAVSKSIYRPLQMPIYSTPGNQDIGDKPSTWMPAPAATPECTKLYEQYYGPAYQGIEHKGCHFVFINSPILNSGHDIERQQREWLESHLRTVQGKRIFLVTHYPVYLLDEHEASHYDNIDEPARGWLLDCIDRYGIEGVFSGHVHNFFYNQRKDAHFYILPSTSFVRRDYAELFQIAPAEQAEFGRNEPAKLGFLLVDVMPAGHHVHYVRSYGVTGADHDRAADVMPSSVFCADGPGLGVTLRHQWAQISTISANNTTDEFIRKRVRSDFALEGMWHLGIKSARVFLDDLRDAGSHERIVLLSRLGYQIHVQSRGLPSGVDIDFIEGNAAILHCWEIVVPFGQVADLLALLEKFPGRRVSVAVAKFENSAQYRHEQINYPHFLAAGFLVESDRQKVASLMETAAARGQQPYGVVYRTTSSDDPCAAALAARTALGGSGPTAILTASWAASDPGPCNADDEGIAGYMLKLLAAATIPGCKIMLDMFADLDRGYYPRHGVVDRHYDPRPAGRLIRNTHRLFSELDSRPVYVSGAAHGASGWHAQLRAGSHDLLLSSAEAGSHATDAWPAWACGATRLRLIDLLGGQEQCIAGSDVSGRQNSGARIEPWPKYIAVVAPG</sequence>
<evidence type="ECO:0000313" key="2">
    <source>
        <dbReference type="EMBL" id="OWT56764.1"/>
    </source>
</evidence>
<proteinExistence type="predicted"/>
<dbReference type="Gene3D" id="3.60.21.10">
    <property type="match status" value="1"/>
</dbReference>